<proteinExistence type="predicted"/>
<sequence length="310" mass="33697">MTKVPLDVSADAVYDSIKLETPPTVCSTQAASASEEEASRFMFFEFDRVAKGDGKGTPLLCLAEWNGTAVTGLAKLDYSPLFTRCIGPYLRELACRQMQGPGIKSRCYTLSQQYALSRGWRTVVPGYRVGFTRDFGEQGQNFKKETFAGVATCPGIDQKCSMVLQPCQTRILQVQGWVLQEEKGLCRTRSLTACRRLAEACPKEAVAKGLLVAQDVSQVGIPPSLSLALLPSRCHWPTAQSTLTAGMVNFKLGCREGNARKSAVVVSENSVSYPHFASADKHRMYTRLLGVGGTSGKSDNVPTFTSQKAT</sequence>
<evidence type="ECO:0000313" key="2">
    <source>
        <dbReference type="Proteomes" id="UP000217790"/>
    </source>
</evidence>
<evidence type="ECO:0000313" key="1">
    <source>
        <dbReference type="EMBL" id="PBK98238.1"/>
    </source>
</evidence>
<dbReference type="AlphaFoldDB" id="A0A2H3E511"/>
<name>A0A2H3E511_ARMGA</name>
<keyword evidence="2" id="KW-1185">Reference proteome</keyword>
<dbReference type="Proteomes" id="UP000217790">
    <property type="component" value="Unassembled WGS sequence"/>
</dbReference>
<protein>
    <submittedName>
        <fullName evidence="1">Uncharacterized protein</fullName>
    </submittedName>
</protein>
<dbReference type="EMBL" id="KZ293648">
    <property type="protein sequence ID" value="PBK98238.1"/>
    <property type="molecule type" value="Genomic_DNA"/>
</dbReference>
<dbReference type="InParanoid" id="A0A2H3E511"/>
<reference evidence="2" key="1">
    <citation type="journal article" date="2017" name="Nat. Ecol. Evol.">
        <title>Genome expansion and lineage-specific genetic innovations in the forest pathogenic fungi Armillaria.</title>
        <authorList>
            <person name="Sipos G."/>
            <person name="Prasanna A.N."/>
            <person name="Walter M.C."/>
            <person name="O'Connor E."/>
            <person name="Balint B."/>
            <person name="Krizsan K."/>
            <person name="Kiss B."/>
            <person name="Hess J."/>
            <person name="Varga T."/>
            <person name="Slot J."/>
            <person name="Riley R."/>
            <person name="Boka B."/>
            <person name="Rigling D."/>
            <person name="Barry K."/>
            <person name="Lee J."/>
            <person name="Mihaltcheva S."/>
            <person name="LaButti K."/>
            <person name="Lipzen A."/>
            <person name="Waldron R."/>
            <person name="Moloney N.M."/>
            <person name="Sperisen C."/>
            <person name="Kredics L."/>
            <person name="Vagvoelgyi C."/>
            <person name="Patrignani A."/>
            <person name="Fitzpatrick D."/>
            <person name="Nagy I."/>
            <person name="Doyle S."/>
            <person name="Anderson J.B."/>
            <person name="Grigoriev I.V."/>
            <person name="Gueldener U."/>
            <person name="Muensterkoetter M."/>
            <person name="Nagy L.G."/>
        </authorList>
    </citation>
    <scope>NUCLEOTIDE SEQUENCE [LARGE SCALE GENOMIC DNA]</scope>
    <source>
        <strain evidence="2">Ar21-2</strain>
    </source>
</reference>
<gene>
    <name evidence="1" type="ORF">ARMGADRAFT_1060126</name>
</gene>
<organism evidence="1 2">
    <name type="scientific">Armillaria gallica</name>
    <name type="common">Bulbous honey fungus</name>
    <name type="synonym">Armillaria bulbosa</name>
    <dbReference type="NCBI Taxonomy" id="47427"/>
    <lineage>
        <taxon>Eukaryota</taxon>
        <taxon>Fungi</taxon>
        <taxon>Dikarya</taxon>
        <taxon>Basidiomycota</taxon>
        <taxon>Agaricomycotina</taxon>
        <taxon>Agaricomycetes</taxon>
        <taxon>Agaricomycetidae</taxon>
        <taxon>Agaricales</taxon>
        <taxon>Marasmiineae</taxon>
        <taxon>Physalacriaceae</taxon>
        <taxon>Armillaria</taxon>
    </lineage>
</organism>
<accession>A0A2H3E511</accession>